<gene>
    <name evidence="2" type="ORF">SDC9_45306</name>
</gene>
<dbReference type="InterPro" id="IPR007712">
    <property type="entry name" value="RelE/ParE_toxin"/>
</dbReference>
<reference evidence="2" key="1">
    <citation type="submission" date="2019-08" db="EMBL/GenBank/DDBJ databases">
        <authorList>
            <person name="Kucharzyk K."/>
            <person name="Murdoch R.W."/>
            <person name="Higgins S."/>
            <person name="Loffler F."/>
        </authorList>
    </citation>
    <scope>NUCLEOTIDE SEQUENCE</scope>
</reference>
<accession>A0A644W5U2</accession>
<keyword evidence="1" id="KW-1277">Toxin-antitoxin system</keyword>
<evidence type="ECO:0000256" key="1">
    <source>
        <dbReference type="ARBA" id="ARBA00022649"/>
    </source>
</evidence>
<name>A0A644W5U2_9ZZZZ</name>
<sequence>MKTYQVVFTEQARKDLVSLAYIIREEYKSPLTAVRYLRNLSTEIKKLKRSAESYCIQRKKYFNQFGTQVRRLNYKKMTVIYTVSDDTVYILTVIPAAIIKSQASAFNLGRD</sequence>
<evidence type="ECO:0000313" key="2">
    <source>
        <dbReference type="EMBL" id="MPL99091.1"/>
    </source>
</evidence>
<dbReference type="Pfam" id="PF05016">
    <property type="entry name" value="ParE_toxin"/>
    <property type="match status" value="1"/>
</dbReference>
<comment type="caution">
    <text evidence="2">The sequence shown here is derived from an EMBL/GenBank/DDBJ whole genome shotgun (WGS) entry which is preliminary data.</text>
</comment>
<protein>
    <recommendedName>
        <fullName evidence="3">Plasmid stabilization system protein</fullName>
    </recommendedName>
</protein>
<dbReference type="EMBL" id="VSSQ01000646">
    <property type="protein sequence ID" value="MPL99091.1"/>
    <property type="molecule type" value="Genomic_DNA"/>
</dbReference>
<dbReference type="Gene3D" id="3.30.2310.20">
    <property type="entry name" value="RelE-like"/>
    <property type="match status" value="1"/>
</dbReference>
<proteinExistence type="predicted"/>
<dbReference type="AlphaFoldDB" id="A0A644W5U2"/>
<dbReference type="InterPro" id="IPR035093">
    <property type="entry name" value="RelE/ParE_toxin_dom_sf"/>
</dbReference>
<evidence type="ECO:0008006" key="3">
    <source>
        <dbReference type="Google" id="ProtNLM"/>
    </source>
</evidence>
<organism evidence="2">
    <name type="scientific">bioreactor metagenome</name>
    <dbReference type="NCBI Taxonomy" id="1076179"/>
    <lineage>
        <taxon>unclassified sequences</taxon>
        <taxon>metagenomes</taxon>
        <taxon>ecological metagenomes</taxon>
    </lineage>
</organism>